<dbReference type="PANTHER" id="PTHR33823:SF4">
    <property type="entry name" value="GENERAL STRESS PROTEIN 16O"/>
    <property type="match status" value="1"/>
</dbReference>
<evidence type="ECO:0000256" key="1">
    <source>
        <dbReference type="ARBA" id="ARBA00022723"/>
    </source>
</evidence>
<dbReference type="AlphaFoldDB" id="A0A1B8Q289"/>
<reference evidence="6 7" key="1">
    <citation type="submission" date="2016-06" db="EMBL/GenBank/DDBJ databases">
        <title>Draft genome of Moraxella lacunata CCUG 57757A.</title>
        <authorList>
            <person name="Salva-Serra F."/>
            <person name="Engstrom-Jakobsson H."/>
            <person name="Thorell K."/>
            <person name="Gonzales-Siles L."/>
            <person name="Karlsson R."/>
            <person name="Boulund F."/>
            <person name="Engstrand L."/>
            <person name="Kristiansson E."/>
            <person name="Moore E."/>
        </authorList>
    </citation>
    <scope>NUCLEOTIDE SEQUENCE [LARGE SCALE GENOMIC DNA]</scope>
    <source>
        <strain evidence="6 7">CCUG 57757A</strain>
    </source>
</reference>
<protein>
    <submittedName>
        <fullName evidence="6">Conjugal transfer protein TraR</fullName>
    </submittedName>
</protein>
<evidence type="ECO:0000256" key="2">
    <source>
        <dbReference type="ARBA" id="ARBA00022771"/>
    </source>
</evidence>
<evidence type="ECO:0000259" key="5">
    <source>
        <dbReference type="Pfam" id="PF01258"/>
    </source>
</evidence>
<dbReference type="Gene3D" id="1.20.120.910">
    <property type="entry name" value="DksA, coiled-coil domain"/>
    <property type="match status" value="1"/>
</dbReference>
<dbReference type="GO" id="GO:0008270">
    <property type="term" value="F:zinc ion binding"/>
    <property type="evidence" value="ECO:0007669"/>
    <property type="project" value="UniProtKB-KW"/>
</dbReference>
<dbReference type="SUPFAM" id="SSF57716">
    <property type="entry name" value="Glucocorticoid receptor-like (DNA-binding domain)"/>
    <property type="match status" value="1"/>
</dbReference>
<name>A0A1B8Q289_MORLA</name>
<keyword evidence="3" id="KW-0862">Zinc</keyword>
<evidence type="ECO:0000256" key="4">
    <source>
        <dbReference type="PROSITE-ProRule" id="PRU00510"/>
    </source>
</evidence>
<comment type="caution">
    <text evidence="6">The sequence shown here is derived from an EMBL/GenBank/DDBJ whole genome shotgun (WGS) entry which is preliminary data.</text>
</comment>
<organism evidence="6 7">
    <name type="scientific">Moraxella lacunata</name>
    <dbReference type="NCBI Taxonomy" id="477"/>
    <lineage>
        <taxon>Bacteria</taxon>
        <taxon>Pseudomonadati</taxon>
        <taxon>Pseudomonadota</taxon>
        <taxon>Gammaproteobacteria</taxon>
        <taxon>Moraxellales</taxon>
        <taxon>Moraxellaceae</taxon>
        <taxon>Moraxella</taxon>
    </lineage>
</organism>
<feature type="domain" description="Zinc finger DksA/TraR C4-type" evidence="5">
    <location>
        <begin position="79"/>
        <end position="104"/>
    </location>
</feature>
<gene>
    <name evidence="6" type="ORF">A9309_06505</name>
</gene>
<dbReference type="Pfam" id="PF01258">
    <property type="entry name" value="zf-dskA_traR"/>
    <property type="match status" value="1"/>
</dbReference>
<dbReference type="RefSeq" id="WP_065256033.1">
    <property type="nucleotide sequence ID" value="NZ_JARDJM010000021.1"/>
</dbReference>
<dbReference type="EMBL" id="LZMS01000056">
    <property type="protein sequence ID" value="OBX63031.1"/>
    <property type="molecule type" value="Genomic_DNA"/>
</dbReference>
<proteinExistence type="predicted"/>
<evidence type="ECO:0000313" key="6">
    <source>
        <dbReference type="EMBL" id="OBX63031.1"/>
    </source>
</evidence>
<dbReference type="PANTHER" id="PTHR33823">
    <property type="entry name" value="RNA POLYMERASE-BINDING TRANSCRIPTION FACTOR DKSA-RELATED"/>
    <property type="match status" value="1"/>
</dbReference>
<dbReference type="PROSITE" id="PS51128">
    <property type="entry name" value="ZF_DKSA_2"/>
    <property type="match status" value="1"/>
</dbReference>
<dbReference type="Proteomes" id="UP000092607">
    <property type="component" value="Unassembled WGS sequence"/>
</dbReference>
<dbReference type="OrthoDB" id="6064855at2"/>
<feature type="zinc finger region" description="dksA C4-type" evidence="4">
    <location>
        <begin position="82"/>
        <end position="106"/>
    </location>
</feature>
<accession>A0A1B8Q289</accession>
<dbReference type="InterPro" id="IPR000962">
    <property type="entry name" value="Znf_DskA_TraR"/>
</dbReference>
<dbReference type="SUPFAM" id="SSF109635">
    <property type="entry name" value="DnaK suppressor protein DksA, alpha-hairpin domain"/>
    <property type="match status" value="1"/>
</dbReference>
<evidence type="ECO:0000313" key="7">
    <source>
        <dbReference type="Proteomes" id="UP000092607"/>
    </source>
</evidence>
<keyword evidence="2" id="KW-0863">Zinc-finger</keyword>
<dbReference type="InterPro" id="IPR037187">
    <property type="entry name" value="DnaK_N"/>
</dbReference>
<sequence>MMDINKHKADLLALKAEYEYRIDKITNHLEHPQDELGHHWDDQAVAAQENDMRKNLLIEAQENLAKVNVALSRIENDLYGECSECGEEIEEGRLDAVPYATECIKHAK</sequence>
<evidence type="ECO:0000256" key="3">
    <source>
        <dbReference type="ARBA" id="ARBA00022833"/>
    </source>
</evidence>
<keyword evidence="1" id="KW-0479">Metal-binding</keyword>